<name>A0AAV7U0W7_PLEWA</name>
<feature type="region of interest" description="Disordered" evidence="1">
    <location>
        <begin position="56"/>
        <end position="100"/>
    </location>
</feature>
<keyword evidence="3" id="KW-1185">Reference proteome</keyword>
<dbReference type="Proteomes" id="UP001066276">
    <property type="component" value="Chromosome 3_2"/>
</dbReference>
<comment type="caution">
    <text evidence="2">The sequence shown here is derived from an EMBL/GenBank/DDBJ whole genome shotgun (WGS) entry which is preliminary data.</text>
</comment>
<organism evidence="2 3">
    <name type="scientific">Pleurodeles waltl</name>
    <name type="common">Iberian ribbed newt</name>
    <dbReference type="NCBI Taxonomy" id="8319"/>
    <lineage>
        <taxon>Eukaryota</taxon>
        <taxon>Metazoa</taxon>
        <taxon>Chordata</taxon>
        <taxon>Craniata</taxon>
        <taxon>Vertebrata</taxon>
        <taxon>Euteleostomi</taxon>
        <taxon>Amphibia</taxon>
        <taxon>Batrachia</taxon>
        <taxon>Caudata</taxon>
        <taxon>Salamandroidea</taxon>
        <taxon>Salamandridae</taxon>
        <taxon>Pleurodelinae</taxon>
        <taxon>Pleurodeles</taxon>
    </lineage>
</organism>
<gene>
    <name evidence="2" type="ORF">NDU88_006949</name>
</gene>
<proteinExistence type="predicted"/>
<dbReference type="AlphaFoldDB" id="A0AAV7U0W7"/>
<sequence length="100" mass="11034">MLVMQINKYWHQLPVVSTVIVGEGEGRRVCTAEEGRPPWRRRRRCIEPLVFQEGCPGSLLPGPEAAPAPAGDRRRAALPSQQSGAAHGRLDQSLQQALRL</sequence>
<evidence type="ECO:0000313" key="3">
    <source>
        <dbReference type="Proteomes" id="UP001066276"/>
    </source>
</evidence>
<evidence type="ECO:0000256" key="1">
    <source>
        <dbReference type="SAM" id="MobiDB-lite"/>
    </source>
</evidence>
<accession>A0AAV7U0W7</accession>
<evidence type="ECO:0000313" key="2">
    <source>
        <dbReference type="EMBL" id="KAJ1181749.1"/>
    </source>
</evidence>
<feature type="compositionally biased region" description="Low complexity" evidence="1">
    <location>
        <begin position="56"/>
        <end position="70"/>
    </location>
</feature>
<reference evidence="2" key="1">
    <citation type="journal article" date="2022" name="bioRxiv">
        <title>Sequencing and chromosome-scale assembly of the giantPleurodeles waltlgenome.</title>
        <authorList>
            <person name="Brown T."/>
            <person name="Elewa A."/>
            <person name="Iarovenko S."/>
            <person name="Subramanian E."/>
            <person name="Araus A.J."/>
            <person name="Petzold A."/>
            <person name="Susuki M."/>
            <person name="Suzuki K.-i.T."/>
            <person name="Hayashi T."/>
            <person name="Toyoda A."/>
            <person name="Oliveira C."/>
            <person name="Osipova E."/>
            <person name="Leigh N.D."/>
            <person name="Simon A."/>
            <person name="Yun M.H."/>
        </authorList>
    </citation>
    <scope>NUCLEOTIDE SEQUENCE</scope>
    <source>
        <strain evidence="2">20211129_DDA</strain>
        <tissue evidence="2">Liver</tissue>
    </source>
</reference>
<protein>
    <submittedName>
        <fullName evidence="2">Uncharacterized protein</fullName>
    </submittedName>
</protein>
<dbReference type="EMBL" id="JANPWB010000006">
    <property type="protein sequence ID" value="KAJ1181749.1"/>
    <property type="molecule type" value="Genomic_DNA"/>
</dbReference>